<reference evidence="2" key="2">
    <citation type="journal article" date="2015" name="Genome Biol.">
        <title>Comparative genomics of Steinernema reveals deeply conserved gene regulatory networks.</title>
        <authorList>
            <person name="Dillman A.R."/>
            <person name="Macchietto M."/>
            <person name="Porter C.F."/>
            <person name="Rogers A."/>
            <person name="Williams B."/>
            <person name="Antoshechkin I."/>
            <person name="Lee M.M."/>
            <person name="Goodwin Z."/>
            <person name="Lu X."/>
            <person name="Lewis E.E."/>
            <person name="Goodrich-Blair H."/>
            <person name="Stock S.P."/>
            <person name="Adams B.J."/>
            <person name="Sternberg P.W."/>
            <person name="Mortazavi A."/>
        </authorList>
    </citation>
    <scope>NUCLEOTIDE SEQUENCE [LARGE SCALE GENOMIC DNA]</scope>
    <source>
        <strain evidence="2">ALL</strain>
    </source>
</reference>
<evidence type="ECO:0000256" key="1">
    <source>
        <dbReference type="SAM" id="Phobius"/>
    </source>
</evidence>
<sequence>MVPVTAFLGYLFTAVVCFVNFAFHVVIFKRFRFRDVPLMKLLVFFNVLATLSIVFSNLLWMLRIAGVLESGMVTSSVLVWSTMPYFSFVSAYNASATSLLIARIIHLLTARRPRKGVLKFLIYLILICCVVFAVCYGLAFSVFCPYCIRRDIPPDCFVNQCLLESVFVYQLVYTVSRAIASVADFIFSLVFLAVLRCTVEKINTKSSRTERLSKANQFLKSIALLHSSVLIFTFVVEFAAASSAARSFYLYIIFVNKIIRAVDLLVGSALFFWFNVRVTKVIVFHPTNT</sequence>
<feature type="transmembrane region" description="Helical" evidence="1">
    <location>
        <begin position="6"/>
        <end position="29"/>
    </location>
</feature>
<feature type="transmembrane region" description="Helical" evidence="1">
    <location>
        <begin position="248"/>
        <end position="274"/>
    </location>
</feature>
<reference evidence="2" key="3">
    <citation type="journal article" date="2019" name="G3 (Bethesda)">
        <title>Hybrid Assembly of the Genome of the Entomopathogenic Nematode Steinernema carpocapsae Identifies the X-Chromosome.</title>
        <authorList>
            <person name="Serra L."/>
            <person name="Macchietto M."/>
            <person name="Macias-Munoz A."/>
            <person name="McGill C.J."/>
            <person name="Rodriguez I.M."/>
            <person name="Rodriguez B."/>
            <person name="Murad R."/>
            <person name="Mortazavi A."/>
        </authorList>
    </citation>
    <scope>NUCLEOTIDE SEQUENCE</scope>
    <source>
        <strain evidence="2">ALL</strain>
    </source>
</reference>
<proteinExistence type="predicted"/>
<feature type="transmembrane region" description="Helical" evidence="1">
    <location>
        <begin position="85"/>
        <end position="108"/>
    </location>
</feature>
<feature type="transmembrane region" description="Helical" evidence="1">
    <location>
        <begin position="41"/>
        <end position="65"/>
    </location>
</feature>
<dbReference type="EMBL" id="AZBU02000002">
    <property type="protein sequence ID" value="TKR92293.1"/>
    <property type="molecule type" value="Genomic_DNA"/>
</dbReference>
<comment type="caution">
    <text evidence="2">The sequence shown here is derived from an EMBL/GenBank/DDBJ whole genome shotgun (WGS) entry which is preliminary data.</text>
</comment>
<keyword evidence="1" id="KW-1133">Transmembrane helix</keyword>
<dbReference type="Pfam" id="PF10316">
    <property type="entry name" value="7TM_GPCR_Srbc"/>
    <property type="match status" value="1"/>
</dbReference>
<organism evidence="2">
    <name type="scientific">Steinernema carpocapsae</name>
    <name type="common">Entomopathogenic nematode</name>
    <dbReference type="NCBI Taxonomy" id="34508"/>
    <lineage>
        <taxon>Eukaryota</taxon>
        <taxon>Metazoa</taxon>
        <taxon>Ecdysozoa</taxon>
        <taxon>Nematoda</taxon>
        <taxon>Chromadorea</taxon>
        <taxon>Rhabditida</taxon>
        <taxon>Tylenchina</taxon>
        <taxon>Panagrolaimomorpha</taxon>
        <taxon>Strongyloidoidea</taxon>
        <taxon>Steinernematidae</taxon>
        <taxon>Steinernema</taxon>
    </lineage>
</organism>
<name>A0A4U5P8J7_STECR</name>
<feature type="transmembrane region" description="Helical" evidence="1">
    <location>
        <begin position="178"/>
        <end position="197"/>
    </location>
</feature>
<keyword evidence="1" id="KW-0472">Membrane</keyword>
<evidence type="ECO:0000313" key="2">
    <source>
        <dbReference type="EMBL" id="TKR92293.1"/>
    </source>
</evidence>
<reference evidence="2" key="1">
    <citation type="submission" date="2013-11" db="EMBL/GenBank/DDBJ databases">
        <authorList>
            <person name="Sternberg P."/>
            <person name="Dillman A."/>
            <person name="Macchietto M."/>
        </authorList>
    </citation>
    <scope>NUCLEOTIDE SEQUENCE</scope>
    <source>
        <strain evidence="2">ALL</strain>
    </source>
</reference>
<gene>
    <name evidence="2" type="ORF">L596_006976</name>
</gene>
<feature type="transmembrane region" description="Helical" evidence="1">
    <location>
        <begin position="218"/>
        <end position="236"/>
    </location>
</feature>
<accession>A0A4U5P8J7</accession>
<dbReference type="InterPro" id="IPR019420">
    <property type="entry name" value="7TM_GPCR_serpentine_rcpt_Srbc"/>
</dbReference>
<feature type="transmembrane region" description="Helical" evidence="1">
    <location>
        <begin position="120"/>
        <end position="143"/>
    </location>
</feature>
<protein>
    <submittedName>
        <fullName evidence="2">Uncharacterized protein</fullName>
    </submittedName>
</protein>
<keyword evidence="1" id="KW-0812">Transmembrane</keyword>
<dbReference type="OrthoDB" id="10409385at2759"/>
<dbReference type="AlphaFoldDB" id="A0A4U5P8J7"/>